<dbReference type="EMBL" id="DVLP01000332">
    <property type="protein sequence ID" value="HIT76158.1"/>
    <property type="molecule type" value="Genomic_DNA"/>
</dbReference>
<evidence type="ECO:0000313" key="4">
    <source>
        <dbReference type="EMBL" id="HIT76158.1"/>
    </source>
</evidence>
<name>A0A9D1KPA1_9ACTN</name>
<dbReference type="Gene3D" id="3.40.50.720">
    <property type="entry name" value="NAD(P)-binding Rossmann-like Domain"/>
    <property type="match status" value="1"/>
</dbReference>
<dbReference type="SUPFAM" id="SSF55347">
    <property type="entry name" value="Glyceraldehyde-3-phosphate dehydrogenase-like, C-terminal domain"/>
    <property type="match status" value="1"/>
</dbReference>
<feature type="domain" description="Gfo/Idh/MocA-like oxidoreductase N-terminal" evidence="2">
    <location>
        <begin position="8"/>
        <end position="126"/>
    </location>
</feature>
<comment type="similarity">
    <text evidence="1">Belongs to the Gfo/Idh/MocA family.</text>
</comment>
<evidence type="ECO:0000313" key="5">
    <source>
        <dbReference type="Proteomes" id="UP000886842"/>
    </source>
</evidence>
<gene>
    <name evidence="4" type="ORF">IAA98_11275</name>
</gene>
<sequence length="437" mass="47665">MTSEPVGLVLVGLGHRTLGYADYVEQHPDRATVVAVVDPDPVRREAAATRFAVPPERRYALVSDLPDQPLARAAVNGTMDAIHVETSLELLDRGYDLLLEKPIALEPTSMLQLQRRAEDLGRLVVVCHVLRHAPFYAQIKERVAAGQIGTVTSLDMAELVSYSHMATSYVRGRWRSRDECGSSFLMAKSCHDMDLMAWLAAPGRPVRATSTGSLTWFREENAPAGSGSKCLVDCQIEAGCPYSARRIYVELGRHDFYPWESLEHLGVEPTREQKLESLRTDNPFGRCVWRSDNDVADRQAVVVEFDTGAVGTLSLTGTAARGDRTIQIVGTEGEITGSLAEERFEVRRFSADQPRAVVESVSVSAPADAAKYAGHGHGGGDLRLMADFVALLRGGRPTLSTTALADSINGHLAGFAAEQGRLSGRWVELDELRVALD</sequence>
<evidence type="ECO:0000259" key="3">
    <source>
        <dbReference type="Pfam" id="PF02894"/>
    </source>
</evidence>
<feature type="domain" description="Gfo/Idh/MocA-like oxidoreductase C-terminal" evidence="3">
    <location>
        <begin position="140"/>
        <end position="398"/>
    </location>
</feature>
<dbReference type="Gene3D" id="3.30.360.10">
    <property type="entry name" value="Dihydrodipicolinate Reductase, domain 2"/>
    <property type="match status" value="1"/>
</dbReference>
<reference evidence="4" key="2">
    <citation type="journal article" date="2021" name="PeerJ">
        <title>Extensive microbial diversity within the chicken gut microbiome revealed by metagenomics and culture.</title>
        <authorList>
            <person name="Gilroy R."/>
            <person name="Ravi A."/>
            <person name="Getino M."/>
            <person name="Pursley I."/>
            <person name="Horton D.L."/>
            <person name="Alikhan N.F."/>
            <person name="Baker D."/>
            <person name="Gharbi K."/>
            <person name="Hall N."/>
            <person name="Watson M."/>
            <person name="Adriaenssens E.M."/>
            <person name="Foster-Nyarko E."/>
            <person name="Jarju S."/>
            <person name="Secka A."/>
            <person name="Antonio M."/>
            <person name="Oren A."/>
            <person name="Chaudhuri R.R."/>
            <person name="La Ragione R."/>
            <person name="Hildebrand F."/>
            <person name="Pallen M.J."/>
        </authorList>
    </citation>
    <scope>NUCLEOTIDE SEQUENCE</scope>
    <source>
        <strain evidence="4">ChiGjej1B1-24693</strain>
    </source>
</reference>
<dbReference type="InterPro" id="IPR004104">
    <property type="entry name" value="Gfo/Idh/MocA-like_OxRdtase_C"/>
</dbReference>
<dbReference type="Pfam" id="PF01408">
    <property type="entry name" value="GFO_IDH_MocA"/>
    <property type="match status" value="1"/>
</dbReference>
<dbReference type="InterPro" id="IPR051450">
    <property type="entry name" value="Gfo/Idh/MocA_Oxidoreductases"/>
</dbReference>
<evidence type="ECO:0000256" key="1">
    <source>
        <dbReference type="ARBA" id="ARBA00010928"/>
    </source>
</evidence>
<dbReference type="InterPro" id="IPR036291">
    <property type="entry name" value="NAD(P)-bd_dom_sf"/>
</dbReference>
<dbReference type="AlphaFoldDB" id="A0A9D1KPA1"/>
<protein>
    <submittedName>
        <fullName evidence="4">Gfo/Idh/MocA family oxidoreductase</fullName>
    </submittedName>
</protein>
<comment type="caution">
    <text evidence="4">The sequence shown here is derived from an EMBL/GenBank/DDBJ whole genome shotgun (WGS) entry which is preliminary data.</text>
</comment>
<dbReference type="Proteomes" id="UP000886842">
    <property type="component" value="Unassembled WGS sequence"/>
</dbReference>
<dbReference type="SUPFAM" id="SSF51735">
    <property type="entry name" value="NAD(P)-binding Rossmann-fold domains"/>
    <property type="match status" value="1"/>
</dbReference>
<dbReference type="Pfam" id="PF02894">
    <property type="entry name" value="GFO_IDH_MocA_C"/>
    <property type="match status" value="1"/>
</dbReference>
<evidence type="ECO:0000259" key="2">
    <source>
        <dbReference type="Pfam" id="PF01408"/>
    </source>
</evidence>
<organism evidence="4 5">
    <name type="scientific">Candidatus Avipropionibacterium avicola</name>
    <dbReference type="NCBI Taxonomy" id="2840701"/>
    <lineage>
        <taxon>Bacteria</taxon>
        <taxon>Bacillati</taxon>
        <taxon>Actinomycetota</taxon>
        <taxon>Actinomycetes</taxon>
        <taxon>Propionibacteriales</taxon>
        <taxon>Propionibacteriaceae</taxon>
        <taxon>Propionibacteriaceae incertae sedis</taxon>
        <taxon>Candidatus Avipropionibacterium</taxon>
    </lineage>
</organism>
<dbReference type="PANTHER" id="PTHR43377">
    <property type="entry name" value="BILIVERDIN REDUCTASE A"/>
    <property type="match status" value="1"/>
</dbReference>
<dbReference type="PANTHER" id="PTHR43377:SF2">
    <property type="entry name" value="BINDING ROSSMANN FOLD OXIDOREDUCTASE, PUTATIVE (AFU_ORTHOLOGUE AFUA_4G00560)-RELATED"/>
    <property type="match status" value="1"/>
</dbReference>
<proteinExistence type="inferred from homology"/>
<dbReference type="InterPro" id="IPR000683">
    <property type="entry name" value="Gfo/Idh/MocA-like_OxRdtase_N"/>
</dbReference>
<accession>A0A9D1KPA1</accession>
<dbReference type="GO" id="GO:0000166">
    <property type="term" value="F:nucleotide binding"/>
    <property type="evidence" value="ECO:0007669"/>
    <property type="project" value="InterPro"/>
</dbReference>
<reference evidence="4" key="1">
    <citation type="submission" date="2020-10" db="EMBL/GenBank/DDBJ databases">
        <authorList>
            <person name="Gilroy R."/>
        </authorList>
    </citation>
    <scope>NUCLEOTIDE SEQUENCE</scope>
    <source>
        <strain evidence="4">ChiGjej1B1-24693</strain>
    </source>
</reference>